<evidence type="ECO:0000313" key="5">
    <source>
        <dbReference type="Proteomes" id="UP000008076"/>
    </source>
</evidence>
<dbReference type="OMA" id="HYVELSC"/>
<dbReference type="InterPro" id="IPR033133">
    <property type="entry name" value="PUM-HD"/>
</dbReference>
<dbReference type="eggNOG" id="KOG1488">
    <property type="taxonomic scope" value="Eukaryota"/>
</dbReference>
<dbReference type="PROSITE" id="PS50303">
    <property type="entry name" value="PUM_HD"/>
    <property type="match status" value="1"/>
</dbReference>
<dbReference type="GO" id="GO:0003730">
    <property type="term" value="F:mRNA 3'-UTR binding"/>
    <property type="evidence" value="ECO:0007669"/>
    <property type="project" value="TreeGrafter"/>
</dbReference>
<sequence>MQQHNLVISEMKGKFCEYSMKKYSSNVVEKCVHCCTSAQRDNFIDEICSKKDNEMLLKLMKDPYANYVIQTLVEVMDDDQRSKFIEQNILPNVSSLRRVSYSKHLLQRLNIQVES</sequence>
<keyword evidence="5" id="KW-1185">Reference proteome</keyword>
<dbReference type="InterPro" id="IPR001313">
    <property type="entry name" value="Pumilio_RNA-bd_rpt"/>
</dbReference>
<feature type="repeat" description="Pumilio" evidence="2">
    <location>
        <begin position="10"/>
        <end position="45"/>
    </location>
</feature>
<dbReference type="SUPFAM" id="SSF48371">
    <property type="entry name" value="ARM repeat"/>
    <property type="match status" value="1"/>
</dbReference>
<dbReference type="Proteomes" id="UP000008076">
    <property type="component" value="Unassembled WGS sequence"/>
</dbReference>
<dbReference type="PROSITE" id="PS50302">
    <property type="entry name" value="PUM"/>
    <property type="match status" value="2"/>
</dbReference>
<reference evidence="5" key="1">
    <citation type="submission" date="2007-12" db="EMBL/GenBank/DDBJ databases">
        <title>Annotation of Entamoeba dispar SAW760.</title>
        <authorList>
            <person name="Lorenzi H."/>
            <person name="Inman J."/>
            <person name="Schobel S."/>
            <person name="Amedeo P."/>
            <person name="Caler E."/>
        </authorList>
    </citation>
    <scope>NUCLEOTIDE SEQUENCE [LARGE SCALE GENOMIC DNA]</scope>
    <source>
        <strain evidence="5">ATCC PRA-260 / SAW760</strain>
    </source>
</reference>
<keyword evidence="1" id="KW-0677">Repeat</keyword>
<dbReference type="GO" id="GO:0005737">
    <property type="term" value="C:cytoplasm"/>
    <property type="evidence" value="ECO:0007669"/>
    <property type="project" value="TreeGrafter"/>
</dbReference>
<dbReference type="InterPro" id="IPR016024">
    <property type="entry name" value="ARM-type_fold"/>
</dbReference>
<dbReference type="Pfam" id="PF00806">
    <property type="entry name" value="PUF"/>
    <property type="match status" value="2"/>
</dbReference>
<dbReference type="KEGG" id="edi:EDI_186900"/>
<evidence type="ECO:0000259" key="3">
    <source>
        <dbReference type="PROSITE" id="PS50303"/>
    </source>
</evidence>
<dbReference type="GO" id="GO:0010608">
    <property type="term" value="P:post-transcriptional regulation of gene expression"/>
    <property type="evidence" value="ECO:0007669"/>
    <property type="project" value="TreeGrafter"/>
</dbReference>
<dbReference type="OrthoDB" id="668540at2759"/>
<name>B0EN95_ENTDS</name>
<dbReference type="Gene3D" id="1.25.10.10">
    <property type="entry name" value="Leucine-rich Repeat Variant"/>
    <property type="match status" value="1"/>
</dbReference>
<evidence type="ECO:0000313" key="4">
    <source>
        <dbReference type="EMBL" id="EDR23972.1"/>
    </source>
</evidence>
<dbReference type="PANTHER" id="PTHR12537">
    <property type="entry name" value="RNA BINDING PROTEIN PUMILIO-RELATED"/>
    <property type="match status" value="1"/>
</dbReference>
<dbReference type="SMART" id="SM00025">
    <property type="entry name" value="Pumilio"/>
    <property type="match status" value="2"/>
</dbReference>
<gene>
    <name evidence="4" type="ORF">EDI_186900</name>
</gene>
<protein>
    <submittedName>
        <fullName evidence="4">Pumilio, putative</fullName>
    </submittedName>
</protein>
<evidence type="ECO:0000256" key="2">
    <source>
        <dbReference type="PROSITE-ProRule" id="PRU00317"/>
    </source>
</evidence>
<feature type="domain" description="PUM-HD" evidence="3">
    <location>
        <begin position="1"/>
        <end position="113"/>
    </location>
</feature>
<feature type="repeat" description="Pumilio" evidence="2">
    <location>
        <begin position="46"/>
        <end position="86"/>
    </location>
</feature>
<dbReference type="EMBL" id="DS550068">
    <property type="protein sequence ID" value="EDR23972.1"/>
    <property type="molecule type" value="Genomic_DNA"/>
</dbReference>
<evidence type="ECO:0000256" key="1">
    <source>
        <dbReference type="ARBA" id="ARBA00022737"/>
    </source>
</evidence>
<organism evidence="5">
    <name type="scientific">Entamoeba dispar (strain ATCC PRA-260 / SAW760)</name>
    <dbReference type="NCBI Taxonomy" id="370354"/>
    <lineage>
        <taxon>Eukaryota</taxon>
        <taxon>Amoebozoa</taxon>
        <taxon>Evosea</taxon>
        <taxon>Archamoebae</taxon>
        <taxon>Mastigamoebida</taxon>
        <taxon>Entamoebidae</taxon>
        <taxon>Entamoeba</taxon>
    </lineage>
</organism>
<accession>B0EN95</accession>
<dbReference type="PANTHER" id="PTHR12537:SF12">
    <property type="entry name" value="MATERNAL PROTEIN PUMILIO"/>
    <property type="match status" value="1"/>
</dbReference>
<dbReference type="GeneID" id="5884784"/>
<dbReference type="RefSeq" id="XP_001739615.1">
    <property type="nucleotide sequence ID" value="XM_001739563.1"/>
</dbReference>
<dbReference type="AlphaFoldDB" id="B0EN95"/>
<proteinExistence type="predicted"/>
<dbReference type="VEuPathDB" id="AmoebaDB:EDI_186900"/>
<dbReference type="InterPro" id="IPR011989">
    <property type="entry name" value="ARM-like"/>
</dbReference>